<keyword evidence="5" id="KW-1185">Reference proteome</keyword>
<dbReference type="AlphaFoldDB" id="A0AA39ZP57"/>
<keyword evidence="1" id="KW-0808">Transferase</keyword>
<dbReference type="Gene3D" id="3.30.559.10">
    <property type="entry name" value="Chloramphenicol acetyltransferase-like domain"/>
    <property type="match status" value="2"/>
</dbReference>
<protein>
    <recommendedName>
        <fullName evidence="3">Trichothecene 3-O-acetyltransferase-like N-terminal domain-containing protein</fullName>
    </recommendedName>
</protein>
<organism evidence="4 5">
    <name type="scientific">Cercophora samala</name>
    <dbReference type="NCBI Taxonomy" id="330535"/>
    <lineage>
        <taxon>Eukaryota</taxon>
        <taxon>Fungi</taxon>
        <taxon>Dikarya</taxon>
        <taxon>Ascomycota</taxon>
        <taxon>Pezizomycotina</taxon>
        <taxon>Sordariomycetes</taxon>
        <taxon>Sordariomycetidae</taxon>
        <taxon>Sordariales</taxon>
        <taxon>Lasiosphaeriaceae</taxon>
        <taxon>Cercophora</taxon>
    </lineage>
</organism>
<dbReference type="GO" id="GO:0016740">
    <property type="term" value="F:transferase activity"/>
    <property type="evidence" value="ECO:0007669"/>
    <property type="project" value="UniProtKB-KW"/>
</dbReference>
<dbReference type="PANTHER" id="PTHR31896">
    <property type="entry name" value="FAMILY REGULATORY PROTEIN, PUTATIVE (AFU_ORTHOLOGUE AFUA_3G14730)-RELATED"/>
    <property type="match status" value="1"/>
</dbReference>
<dbReference type="PANTHER" id="PTHR31896:SF13">
    <property type="entry name" value="TRICHOTHECENE 3-O-ACETYLTRANSFERASE"/>
    <property type="match status" value="1"/>
</dbReference>
<dbReference type="Proteomes" id="UP001174997">
    <property type="component" value="Unassembled WGS sequence"/>
</dbReference>
<dbReference type="InterPro" id="IPR054710">
    <property type="entry name" value="Tri101-like_N"/>
</dbReference>
<evidence type="ECO:0000256" key="2">
    <source>
        <dbReference type="SAM" id="MobiDB-lite"/>
    </source>
</evidence>
<proteinExistence type="predicted"/>
<dbReference type="InterPro" id="IPR051283">
    <property type="entry name" value="Sec_Metabolite_Acyltrans"/>
</dbReference>
<feature type="compositionally biased region" description="Polar residues" evidence="2">
    <location>
        <begin position="1"/>
        <end position="15"/>
    </location>
</feature>
<reference evidence="4" key="1">
    <citation type="submission" date="2023-06" db="EMBL/GenBank/DDBJ databases">
        <title>Genome-scale phylogeny and comparative genomics of the fungal order Sordariales.</title>
        <authorList>
            <consortium name="Lawrence Berkeley National Laboratory"/>
            <person name="Hensen N."/>
            <person name="Bonometti L."/>
            <person name="Westerberg I."/>
            <person name="Brannstrom I.O."/>
            <person name="Guillou S."/>
            <person name="Cros-Aarteil S."/>
            <person name="Calhoun S."/>
            <person name="Haridas S."/>
            <person name="Kuo A."/>
            <person name="Mondo S."/>
            <person name="Pangilinan J."/>
            <person name="Riley R."/>
            <person name="Labutti K."/>
            <person name="Andreopoulos B."/>
            <person name="Lipzen A."/>
            <person name="Chen C."/>
            <person name="Yanf M."/>
            <person name="Daum C."/>
            <person name="Ng V."/>
            <person name="Clum A."/>
            <person name="Steindorff A."/>
            <person name="Ohm R."/>
            <person name="Martin F."/>
            <person name="Silar P."/>
            <person name="Natvig D."/>
            <person name="Lalanne C."/>
            <person name="Gautier V."/>
            <person name="Ament-Velasquez S.L."/>
            <person name="Kruys A."/>
            <person name="Hutchinson M.I."/>
            <person name="Powell A.J."/>
            <person name="Barry K."/>
            <person name="Miller A.N."/>
            <person name="Grigoriev I.V."/>
            <person name="Debuchy R."/>
            <person name="Gladieux P."/>
            <person name="Thoren M.H."/>
            <person name="Johannesson H."/>
        </authorList>
    </citation>
    <scope>NUCLEOTIDE SEQUENCE</scope>
    <source>
        <strain evidence="4">CBS 307.81</strain>
    </source>
</reference>
<feature type="region of interest" description="Disordered" evidence="2">
    <location>
        <begin position="1"/>
        <end position="24"/>
    </location>
</feature>
<name>A0AA39ZP57_9PEZI</name>
<dbReference type="InterPro" id="IPR023213">
    <property type="entry name" value="CAT-like_dom_sf"/>
</dbReference>
<sequence>MGSLSPSQPPYQTYQLHPAGWEDDPEVERRPVGVLDCFMPQTYNNYALFFRFSSPATGDDKAQVVETLKMGFEHLFAQVRHLVGRLERNPDKPGELQYVRRKGDTVRFDVQHLDLVADGKKYPSVDELEEKHFRGILLGDLKVWSIPGMTYGCHPPAHPSNNPVISAYKLNFIPGGFILNMHHHHFANDVIGWVGYTTQLSHICQAISRSTPIPSFPLSCLDNSALNPPSTTTTPPSSNNPIPTQVYTPPDPTKKGVSLLFHFPASKAAALKSLALSDLAKSGADPKAWISTFDSLAALLLRSFIRLSPLPLSPDTVPFYTHTINLRPRLSPPLHPGHQFNCIGCPLSLSPPPGVIQPTVSDIVGGWSLGRLALYMRQMTNGIVDLSNGVLEGMITEMGRAEDKVGLSIKLDELPGGGVYITDHRDVGGLLGQDWTGGLGGGGEGGGTKVVAYRHLVDSVDQGGVVVYPSRGKVKGDGEEGVEFVVFAGGSEEEAVGRLVNDREWGEWVEFRGVDGVDLRGR</sequence>
<evidence type="ECO:0000313" key="5">
    <source>
        <dbReference type="Proteomes" id="UP001174997"/>
    </source>
</evidence>
<dbReference type="EMBL" id="JAULSY010000001">
    <property type="protein sequence ID" value="KAK0674637.1"/>
    <property type="molecule type" value="Genomic_DNA"/>
</dbReference>
<accession>A0AA39ZP57</accession>
<gene>
    <name evidence="4" type="ORF">QBC41DRAFT_351863</name>
</gene>
<comment type="caution">
    <text evidence="4">The sequence shown here is derived from an EMBL/GenBank/DDBJ whole genome shotgun (WGS) entry which is preliminary data.</text>
</comment>
<evidence type="ECO:0000313" key="4">
    <source>
        <dbReference type="EMBL" id="KAK0674637.1"/>
    </source>
</evidence>
<evidence type="ECO:0000256" key="1">
    <source>
        <dbReference type="ARBA" id="ARBA00022679"/>
    </source>
</evidence>
<evidence type="ECO:0000259" key="3">
    <source>
        <dbReference type="Pfam" id="PF22664"/>
    </source>
</evidence>
<dbReference type="Pfam" id="PF22664">
    <property type="entry name" value="TRI-like_N"/>
    <property type="match status" value="1"/>
</dbReference>
<feature type="domain" description="Trichothecene 3-O-acetyltransferase-like N-terminal" evidence="3">
    <location>
        <begin position="43"/>
        <end position="204"/>
    </location>
</feature>